<evidence type="ECO:0000256" key="1">
    <source>
        <dbReference type="SAM" id="Phobius"/>
    </source>
</evidence>
<keyword evidence="1" id="KW-0472">Membrane</keyword>
<keyword evidence="1" id="KW-0812">Transmembrane</keyword>
<keyword evidence="1" id="KW-1133">Transmembrane helix</keyword>
<proteinExistence type="predicted"/>
<evidence type="ECO:0000313" key="2">
    <source>
        <dbReference type="Proteomes" id="UP000887572"/>
    </source>
</evidence>
<evidence type="ECO:0000313" key="3">
    <source>
        <dbReference type="WBParaSite" id="Gr19_v10_g5479.t1"/>
    </source>
</evidence>
<reference evidence="3" key="1">
    <citation type="submission" date="2022-11" db="UniProtKB">
        <authorList>
            <consortium name="WormBaseParasite"/>
        </authorList>
    </citation>
    <scope>IDENTIFICATION</scope>
</reference>
<dbReference type="Proteomes" id="UP000887572">
    <property type="component" value="Unplaced"/>
</dbReference>
<dbReference type="InterPro" id="IPR029058">
    <property type="entry name" value="AB_hydrolase_fold"/>
</dbReference>
<organism evidence="2 3">
    <name type="scientific">Globodera rostochiensis</name>
    <name type="common">Golden nematode worm</name>
    <name type="synonym">Heterodera rostochiensis</name>
    <dbReference type="NCBI Taxonomy" id="31243"/>
    <lineage>
        <taxon>Eukaryota</taxon>
        <taxon>Metazoa</taxon>
        <taxon>Ecdysozoa</taxon>
        <taxon>Nematoda</taxon>
        <taxon>Chromadorea</taxon>
        <taxon>Rhabditida</taxon>
        <taxon>Tylenchina</taxon>
        <taxon>Tylenchomorpha</taxon>
        <taxon>Tylenchoidea</taxon>
        <taxon>Heteroderidae</taxon>
        <taxon>Heteroderinae</taxon>
        <taxon>Globodera</taxon>
    </lineage>
</organism>
<keyword evidence="2" id="KW-1185">Reference proteome</keyword>
<name>A0A914HX56_GLORO</name>
<feature type="transmembrane region" description="Helical" evidence="1">
    <location>
        <begin position="20"/>
        <end position="46"/>
    </location>
</feature>
<dbReference type="WBParaSite" id="Gr19_v10_g5479.t1">
    <property type="protein sequence ID" value="Gr19_v10_g5479.t1"/>
    <property type="gene ID" value="Gr19_v10_g5479"/>
</dbReference>
<protein>
    <submittedName>
        <fullName evidence="3">Uncharacterized protein</fullName>
    </submittedName>
</protein>
<dbReference type="Gene3D" id="3.40.50.1820">
    <property type="entry name" value="alpha/beta hydrolase"/>
    <property type="match status" value="2"/>
</dbReference>
<dbReference type="GO" id="GO:0008374">
    <property type="term" value="F:O-acyltransferase activity"/>
    <property type="evidence" value="ECO:0007669"/>
    <property type="project" value="InterPro"/>
</dbReference>
<dbReference type="GO" id="GO:0006629">
    <property type="term" value="P:lipid metabolic process"/>
    <property type="evidence" value="ECO:0007669"/>
    <property type="project" value="InterPro"/>
</dbReference>
<dbReference type="AlphaFoldDB" id="A0A914HX56"/>
<accession>A0A914HX56</accession>
<dbReference type="PANTHER" id="PTHR11440">
    <property type="entry name" value="LECITHIN-CHOLESTEROL ACYLTRANSFERASE-RELATED"/>
    <property type="match status" value="1"/>
</dbReference>
<dbReference type="InterPro" id="IPR003386">
    <property type="entry name" value="LACT/PDAT_acylTrfase"/>
</dbReference>
<dbReference type="Pfam" id="PF02450">
    <property type="entry name" value="LCAT"/>
    <property type="match status" value="2"/>
</dbReference>
<sequence length="383" mass="43862">MDFCRRWKESAVHRFVSRRIAVLFPIFLLKIVLLLILTILCLFLVLKNVELRKQLDWEPPPLLLVPGLMGSKLKSWISDHLINSTDCELYLLSLSYNSKFKRFENVPNVSVGANLPGIPFGHSLWPIQCLYTDGSPQDEQNEYVRSLVLFLTSELNYAEGKTLFAAQYDWRQHLTSDVMNIYYNDLKELIEKAVKSTGKKASFEAMAEKAFARHYKCGATVWRSFGYSQRASVSEFVLLKNVSISQKQFASFFRSSAFSANLLPFGNAFGSEWLIAVGRRTFSVDQMKDFLSLVNSSQIWQFYAQNEPMPQKYVPTVEDQNPRVIFGDGDGAVNAESMRICEKWKREGNTVTVTEFPMSGNSHSAILMEQRFYKYIATILTSM</sequence>